<protein>
    <submittedName>
        <fullName evidence="2">Uncharacterized protein</fullName>
    </submittedName>
</protein>
<name>A0A923M6D8_9BURK</name>
<proteinExistence type="predicted"/>
<evidence type="ECO:0000313" key="3">
    <source>
        <dbReference type="Proteomes" id="UP000596827"/>
    </source>
</evidence>
<evidence type="ECO:0000256" key="1">
    <source>
        <dbReference type="SAM" id="MobiDB-lite"/>
    </source>
</evidence>
<gene>
    <name evidence="2" type="ORF">H8R02_09450</name>
</gene>
<dbReference type="AlphaFoldDB" id="A0A923M6D8"/>
<evidence type="ECO:0000313" key="2">
    <source>
        <dbReference type="EMBL" id="MBC5764673.1"/>
    </source>
</evidence>
<reference evidence="2" key="1">
    <citation type="submission" date="2020-08" db="EMBL/GenBank/DDBJ databases">
        <title>Ramlibacter sp. GTP1 16S ribosomal RNA gene genome sequencing and assembly.</title>
        <authorList>
            <person name="Kang M."/>
        </authorList>
    </citation>
    <scope>NUCLEOTIDE SEQUENCE</scope>
    <source>
        <strain evidence="2">GTP1</strain>
    </source>
</reference>
<dbReference type="EMBL" id="JACORU010000003">
    <property type="protein sequence ID" value="MBC5764673.1"/>
    <property type="molecule type" value="Genomic_DNA"/>
</dbReference>
<feature type="region of interest" description="Disordered" evidence="1">
    <location>
        <begin position="47"/>
        <end position="73"/>
    </location>
</feature>
<keyword evidence="3" id="KW-1185">Reference proteome</keyword>
<organism evidence="2 3">
    <name type="scientific">Ramlibacter albus</name>
    <dbReference type="NCBI Taxonomy" id="2079448"/>
    <lineage>
        <taxon>Bacteria</taxon>
        <taxon>Pseudomonadati</taxon>
        <taxon>Pseudomonadota</taxon>
        <taxon>Betaproteobacteria</taxon>
        <taxon>Burkholderiales</taxon>
        <taxon>Comamonadaceae</taxon>
        <taxon>Ramlibacter</taxon>
    </lineage>
</organism>
<comment type="caution">
    <text evidence="2">The sequence shown here is derived from an EMBL/GenBank/DDBJ whole genome shotgun (WGS) entry which is preliminary data.</text>
</comment>
<dbReference type="RefSeq" id="WP_187081158.1">
    <property type="nucleotide sequence ID" value="NZ_JACORU010000003.1"/>
</dbReference>
<sequence length="73" mass="8402">METAFHTRSTGRQLTYRIEYDAAGYKIFYKERFLKMGTLERDPKLPKWAGGGARQSLDRAKADIEQLDGMSEV</sequence>
<dbReference type="Proteomes" id="UP000596827">
    <property type="component" value="Unassembled WGS sequence"/>
</dbReference>
<accession>A0A923M6D8</accession>